<dbReference type="Proteomes" id="UP000467327">
    <property type="component" value="Chromosome"/>
</dbReference>
<dbReference type="SUPFAM" id="SSF46689">
    <property type="entry name" value="Homeodomain-like"/>
    <property type="match status" value="1"/>
</dbReference>
<dbReference type="GO" id="GO:0003700">
    <property type="term" value="F:DNA-binding transcription factor activity"/>
    <property type="evidence" value="ECO:0007669"/>
    <property type="project" value="TreeGrafter"/>
</dbReference>
<dbReference type="PANTHER" id="PTHR30055">
    <property type="entry name" value="HTH-TYPE TRANSCRIPTIONAL REGULATOR RUTR"/>
    <property type="match status" value="1"/>
</dbReference>
<dbReference type="SUPFAM" id="SSF48498">
    <property type="entry name" value="Tetracyclin repressor-like, C-terminal domain"/>
    <property type="match status" value="1"/>
</dbReference>
<evidence type="ECO:0000256" key="2">
    <source>
        <dbReference type="ARBA" id="ARBA00023125"/>
    </source>
</evidence>
<gene>
    <name evidence="6" type="ORF">MAIC_11740</name>
</gene>
<evidence type="ECO:0000256" key="4">
    <source>
        <dbReference type="PROSITE-ProRule" id="PRU00335"/>
    </source>
</evidence>
<sequence length="234" mass="25838">MAVVTLGHVRPDSANERPLRKDAQRNRQRIIDAARDLFAQKGIEPSLNDVAHHARVGVGTVYRRFATKEELLEAIFSDGINQLSTFAELAAQQEDSWQGFAWFVEQMCQLTATDRGLREIAFSKSCAGDRVSAAQERLVPALNKLVERAQADGHLRPEIAAPDMPVLGLLAGTVSEFAGPVNTELWRRYVALFIDGLRCRTGQTRLPVEALSETELDVAMHTWEPAGAPAVIPR</sequence>
<dbReference type="GO" id="GO:0000976">
    <property type="term" value="F:transcription cis-regulatory region binding"/>
    <property type="evidence" value="ECO:0007669"/>
    <property type="project" value="TreeGrafter"/>
</dbReference>
<dbReference type="Gene3D" id="1.10.357.10">
    <property type="entry name" value="Tetracycline Repressor, domain 2"/>
    <property type="match status" value="1"/>
</dbReference>
<dbReference type="Pfam" id="PF21597">
    <property type="entry name" value="TetR_C_43"/>
    <property type="match status" value="1"/>
</dbReference>
<dbReference type="PROSITE" id="PS01081">
    <property type="entry name" value="HTH_TETR_1"/>
    <property type="match status" value="1"/>
</dbReference>
<evidence type="ECO:0000256" key="1">
    <source>
        <dbReference type="ARBA" id="ARBA00023015"/>
    </source>
</evidence>
<evidence type="ECO:0000256" key="3">
    <source>
        <dbReference type="ARBA" id="ARBA00023163"/>
    </source>
</evidence>
<keyword evidence="3" id="KW-0804">Transcription</keyword>
<protein>
    <submittedName>
        <fullName evidence="6">TetR family transcriptional regulator</fullName>
    </submittedName>
</protein>
<proteinExistence type="predicted"/>
<dbReference type="AlphaFoldDB" id="A0AAD1HJR3"/>
<evidence type="ECO:0000259" key="5">
    <source>
        <dbReference type="PROSITE" id="PS50977"/>
    </source>
</evidence>
<organism evidence="6 7">
    <name type="scientific">Mycolicibacterium aichiense</name>
    <dbReference type="NCBI Taxonomy" id="1799"/>
    <lineage>
        <taxon>Bacteria</taxon>
        <taxon>Bacillati</taxon>
        <taxon>Actinomycetota</taxon>
        <taxon>Actinomycetes</taxon>
        <taxon>Mycobacteriales</taxon>
        <taxon>Mycobacteriaceae</taxon>
        <taxon>Mycolicibacterium</taxon>
    </lineage>
</organism>
<keyword evidence="7" id="KW-1185">Reference proteome</keyword>
<dbReference type="InterPro" id="IPR009057">
    <property type="entry name" value="Homeodomain-like_sf"/>
</dbReference>
<dbReference type="InterPro" id="IPR036271">
    <property type="entry name" value="Tet_transcr_reg_TetR-rel_C_sf"/>
</dbReference>
<name>A0AAD1HJR3_9MYCO</name>
<dbReference type="InterPro" id="IPR023772">
    <property type="entry name" value="DNA-bd_HTH_TetR-type_CS"/>
</dbReference>
<dbReference type="PROSITE" id="PS50977">
    <property type="entry name" value="HTH_TETR_2"/>
    <property type="match status" value="1"/>
</dbReference>
<dbReference type="InterPro" id="IPR001647">
    <property type="entry name" value="HTH_TetR"/>
</dbReference>
<dbReference type="RefSeq" id="WP_410432639.1">
    <property type="nucleotide sequence ID" value="NZ_AP022561.1"/>
</dbReference>
<feature type="domain" description="HTH tetR-type" evidence="5">
    <location>
        <begin position="24"/>
        <end position="83"/>
    </location>
</feature>
<accession>A0AAD1HJR3</accession>
<dbReference type="InterPro" id="IPR049445">
    <property type="entry name" value="TetR_SbtR-like_C"/>
</dbReference>
<dbReference type="Pfam" id="PF00440">
    <property type="entry name" value="TetR_N"/>
    <property type="match status" value="1"/>
</dbReference>
<dbReference type="PANTHER" id="PTHR30055:SF234">
    <property type="entry name" value="HTH-TYPE TRANSCRIPTIONAL REGULATOR BETI"/>
    <property type="match status" value="1"/>
</dbReference>
<evidence type="ECO:0000313" key="6">
    <source>
        <dbReference type="EMBL" id="BBX06371.1"/>
    </source>
</evidence>
<dbReference type="PRINTS" id="PR00455">
    <property type="entry name" value="HTHTETR"/>
</dbReference>
<keyword evidence="1" id="KW-0805">Transcription regulation</keyword>
<feature type="DNA-binding region" description="H-T-H motif" evidence="4">
    <location>
        <begin position="46"/>
        <end position="65"/>
    </location>
</feature>
<keyword evidence="2 4" id="KW-0238">DNA-binding</keyword>
<dbReference type="InterPro" id="IPR050109">
    <property type="entry name" value="HTH-type_TetR-like_transc_reg"/>
</dbReference>
<dbReference type="EMBL" id="AP022561">
    <property type="protein sequence ID" value="BBX06371.1"/>
    <property type="molecule type" value="Genomic_DNA"/>
</dbReference>
<dbReference type="KEGG" id="maic:MAIC_11740"/>
<reference evidence="6 7" key="1">
    <citation type="journal article" date="2019" name="Emerg. Microbes Infect.">
        <title>Comprehensive subspecies identification of 175 nontuberculous mycobacteria species based on 7547 genomic profiles.</title>
        <authorList>
            <person name="Matsumoto Y."/>
            <person name="Kinjo T."/>
            <person name="Motooka D."/>
            <person name="Nabeya D."/>
            <person name="Jung N."/>
            <person name="Uechi K."/>
            <person name="Horii T."/>
            <person name="Iida T."/>
            <person name="Fujita J."/>
            <person name="Nakamura S."/>
        </authorList>
    </citation>
    <scope>NUCLEOTIDE SEQUENCE [LARGE SCALE GENOMIC DNA]</scope>
    <source>
        <strain evidence="6 7">JCM 6376</strain>
    </source>
</reference>
<evidence type="ECO:0000313" key="7">
    <source>
        <dbReference type="Proteomes" id="UP000467327"/>
    </source>
</evidence>